<reference evidence="10 11" key="1">
    <citation type="submission" date="2019-07" db="EMBL/GenBank/DDBJ databases">
        <title>Genomic Encyclopedia of Type Strains, Phase I: the one thousand microbial genomes (KMG-I) project.</title>
        <authorList>
            <person name="Kyrpides N."/>
        </authorList>
    </citation>
    <scope>NUCLEOTIDE SEQUENCE [LARGE SCALE GENOMIC DNA]</scope>
    <source>
        <strain evidence="10 11">DSM 6562</strain>
    </source>
</reference>
<protein>
    <submittedName>
        <fullName evidence="10">Amino acid ABC transporter membrane protein, PAAT family (TC 3.A.1.3.-)</fullName>
    </submittedName>
</protein>
<evidence type="ECO:0000256" key="2">
    <source>
        <dbReference type="ARBA" id="ARBA00022448"/>
    </source>
</evidence>
<dbReference type="GO" id="GO:0022857">
    <property type="term" value="F:transmembrane transporter activity"/>
    <property type="evidence" value="ECO:0007669"/>
    <property type="project" value="InterPro"/>
</dbReference>
<dbReference type="GO" id="GO:0006865">
    <property type="term" value="P:amino acid transport"/>
    <property type="evidence" value="ECO:0007669"/>
    <property type="project" value="UniProtKB-KW"/>
</dbReference>
<evidence type="ECO:0000256" key="6">
    <source>
        <dbReference type="ARBA" id="ARBA00022989"/>
    </source>
</evidence>
<dbReference type="AlphaFoldDB" id="A0A5S4ZYV4"/>
<evidence type="ECO:0000256" key="3">
    <source>
        <dbReference type="ARBA" id="ARBA00022475"/>
    </source>
</evidence>
<feature type="domain" description="ABC transmembrane type-1" evidence="9">
    <location>
        <begin position="22"/>
        <end position="211"/>
    </location>
</feature>
<comment type="similarity">
    <text evidence="8">Belongs to the binding-protein-dependent transport system permease family.</text>
</comment>
<evidence type="ECO:0000256" key="4">
    <source>
        <dbReference type="ARBA" id="ARBA00022692"/>
    </source>
</evidence>
<accession>A0A5S4ZYV4</accession>
<evidence type="ECO:0000313" key="11">
    <source>
        <dbReference type="Proteomes" id="UP000323166"/>
    </source>
</evidence>
<feature type="transmembrane region" description="Helical" evidence="8">
    <location>
        <begin position="53"/>
        <end position="81"/>
    </location>
</feature>
<evidence type="ECO:0000256" key="1">
    <source>
        <dbReference type="ARBA" id="ARBA00004651"/>
    </source>
</evidence>
<dbReference type="Gene3D" id="1.10.3720.10">
    <property type="entry name" value="MetI-like"/>
    <property type="match status" value="1"/>
</dbReference>
<dbReference type="InterPro" id="IPR043429">
    <property type="entry name" value="ArtM/GltK/GlnP/TcyL/YhdX-like"/>
</dbReference>
<sequence>MRIGPIDVEFLLAIAPLLFKGALMTIELTVLAIFFGTIIGLFVALMKVSRFKILAVIGGFYTWVIRGIPLLVQLFILYYGLAQYFDIQLSPKAAAVLGLSICGGAYIAEIIRAGIQSIDKGQMEAALSLGMSTAQAMRRVILPQAYRRLLPPMGNEFIALMKDTSLVSVITMVELMRTGILLNTTYFRSMEIYLTVGIIYLIMTTFFIYIISRLEKRLAISDGD</sequence>
<dbReference type="PANTHER" id="PTHR30614">
    <property type="entry name" value="MEMBRANE COMPONENT OF AMINO ACID ABC TRANSPORTER"/>
    <property type="match status" value="1"/>
</dbReference>
<keyword evidence="5" id="KW-0029">Amino-acid transport</keyword>
<dbReference type="InterPro" id="IPR035906">
    <property type="entry name" value="MetI-like_sf"/>
</dbReference>
<proteinExistence type="inferred from homology"/>
<evidence type="ECO:0000256" key="5">
    <source>
        <dbReference type="ARBA" id="ARBA00022970"/>
    </source>
</evidence>
<dbReference type="PROSITE" id="PS50928">
    <property type="entry name" value="ABC_TM1"/>
    <property type="match status" value="1"/>
</dbReference>
<keyword evidence="7 8" id="KW-0472">Membrane</keyword>
<feature type="transmembrane region" description="Helical" evidence="8">
    <location>
        <begin position="93"/>
        <end position="115"/>
    </location>
</feature>
<gene>
    <name evidence="10" type="ORF">LX24_00203</name>
</gene>
<keyword evidence="4 8" id="KW-0812">Transmembrane</keyword>
<dbReference type="NCBIfam" id="TIGR01726">
    <property type="entry name" value="HEQRo_perm_3TM"/>
    <property type="match status" value="1"/>
</dbReference>
<keyword evidence="2 8" id="KW-0813">Transport</keyword>
<evidence type="ECO:0000256" key="8">
    <source>
        <dbReference type="RuleBase" id="RU363032"/>
    </source>
</evidence>
<keyword evidence="6 8" id="KW-1133">Transmembrane helix</keyword>
<dbReference type="SUPFAM" id="SSF161098">
    <property type="entry name" value="MetI-like"/>
    <property type="match status" value="1"/>
</dbReference>
<dbReference type="FunFam" id="1.10.3720.10:FF:000033">
    <property type="entry name" value="Polar amino acid ABC transporter permease"/>
    <property type="match status" value="1"/>
</dbReference>
<keyword evidence="11" id="KW-1185">Reference proteome</keyword>
<organism evidence="10 11">
    <name type="scientific">Desulfallas thermosapovorans DSM 6562</name>
    <dbReference type="NCBI Taxonomy" id="1121431"/>
    <lineage>
        <taxon>Bacteria</taxon>
        <taxon>Bacillati</taxon>
        <taxon>Bacillota</taxon>
        <taxon>Clostridia</taxon>
        <taxon>Eubacteriales</taxon>
        <taxon>Desulfallaceae</taxon>
        <taxon>Desulfallas</taxon>
    </lineage>
</organism>
<name>A0A5S4ZYV4_9FIRM</name>
<dbReference type="Pfam" id="PF00528">
    <property type="entry name" value="BPD_transp_1"/>
    <property type="match status" value="1"/>
</dbReference>
<evidence type="ECO:0000259" key="9">
    <source>
        <dbReference type="PROSITE" id="PS50928"/>
    </source>
</evidence>
<dbReference type="InterPro" id="IPR010065">
    <property type="entry name" value="AA_ABC_transptr_permease_3TM"/>
</dbReference>
<dbReference type="GO" id="GO:0043190">
    <property type="term" value="C:ATP-binding cassette (ABC) transporter complex"/>
    <property type="evidence" value="ECO:0007669"/>
    <property type="project" value="InterPro"/>
</dbReference>
<evidence type="ECO:0000313" key="10">
    <source>
        <dbReference type="EMBL" id="TYO97919.1"/>
    </source>
</evidence>
<dbReference type="Proteomes" id="UP000323166">
    <property type="component" value="Unassembled WGS sequence"/>
</dbReference>
<evidence type="ECO:0000256" key="7">
    <source>
        <dbReference type="ARBA" id="ARBA00023136"/>
    </source>
</evidence>
<keyword evidence="3" id="KW-1003">Cell membrane</keyword>
<dbReference type="RefSeq" id="WP_166510274.1">
    <property type="nucleotide sequence ID" value="NZ_VNHM01000001.1"/>
</dbReference>
<dbReference type="EMBL" id="VNHM01000001">
    <property type="protein sequence ID" value="TYO97919.1"/>
    <property type="molecule type" value="Genomic_DNA"/>
</dbReference>
<dbReference type="PANTHER" id="PTHR30614:SF0">
    <property type="entry name" value="L-CYSTINE TRANSPORT SYSTEM PERMEASE PROTEIN TCYL"/>
    <property type="match status" value="1"/>
</dbReference>
<comment type="subcellular location">
    <subcellularLocation>
        <location evidence="1 8">Cell membrane</location>
        <topology evidence="1 8">Multi-pass membrane protein</topology>
    </subcellularLocation>
</comment>
<comment type="caution">
    <text evidence="10">The sequence shown here is derived from an EMBL/GenBank/DDBJ whole genome shotgun (WGS) entry which is preliminary data.</text>
</comment>
<feature type="transmembrane region" description="Helical" evidence="8">
    <location>
        <begin position="192"/>
        <end position="211"/>
    </location>
</feature>
<dbReference type="InterPro" id="IPR000515">
    <property type="entry name" value="MetI-like"/>
</dbReference>
<feature type="transmembrane region" description="Helical" evidence="8">
    <location>
        <begin position="22"/>
        <end position="46"/>
    </location>
</feature>
<dbReference type="CDD" id="cd06261">
    <property type="entry name" value="TM_PBP2"/>
    <property type="match status" value="1"/>
</dbReference>